<evidence type="ECO:0000313" key="2">
    <source>
        <dbReference type="Proteomes" id="UP000824366"/>
    </source>
</evidence>
<proteinExistence type="predicted"/>
<gene>
    <name evidence="1" type="ORF">MIZ03_3696</name>
</gene>
<dbReference type="Proteomes" id="UP000824366">
    <property type="component" value="Chromosome"/>
</dbReference>
<name>A0ABM7MR74_9BURK</name>
<dbReference type="EMBL" id="AP024238">
    <property type="protein sequence ID" value="BCO28786.1"/>
    <property type="molecule type" value="Genomic_DNA"/>
</dbReference>
<keyword evidence="2" id="KW-1185">Reference proteome</keyword>
<protein>
    <recommendedName>
        <fullName evidence="3">DUF3348 domain-containing protein</fullName>
    </recommendedName>
</protein>
<reference evidence="1 2" key="1">
    <citation type="journal article" date="2021" name="Microbiol. Spectr.">
        <title>A Single Bacterium Capable of Oxidation and Reduction of Iron at Circumneutral pH.</title>
        <authorList>
            <person name="Kato S."/>
            <person name="Ohkuma M."/>
        </authorList>
    </citation>
    <scope>NUCLEOTIDE SEQUENCE [LARGE SCALE GENOMIC DNA]</scope>
    <source>
        <strain evidence="1 2">MIZ03</strain>
    </source>
</reference>
<evidence type="ECO:0008006" key="3">
    <source>
        <dbReference type="Google" id="ProtNLM"/>
    </source>
</evidence>
<sequence length="244" mass="27062">MTRALTRSHFHRSSLIRVLCDLAVVDVVEPVGAFAEKLGQWVDLASAITLRAVHNVSVPPAAGARAPSPASAIGGEFHRVRAALEQSIVKSDLPRPGGPLEVASDFEPYRRYYAAHQRDMALKVPRLQARVRAVLAGSSQAHQQLAALDEAFATMLSDREDRLLAKLPALMEVRFKHLYQLHQQHPLDVRQTDKPELGLKPGTWLARFGHELQTVLLAELDVRLQPTLGLLEALIPDFDHEKTH</sequence>
<organism evidence="1 2">
    <name type="scientific">Rhodoferax lithotrophicus</name>
    <dbReference type="NCBI Taxonomy" id="2798804"/>
    <lineage>
        <taxon>Bacteria</taxon>
        <taxon>Pseudomonadati</taxon>
        <taxon>Pseudomonadota</taxon>
        <taxon>Betaproteobacteria</taxon>
        <taxon>Burkholderiales</taxon>
        <taxon>Comamonadaceae</taxon>
        <taxon>Rhodoferax</taxon>
    </lineage>
</organism>
<accession>A0ABM7MR74</accession>
<dbReference type="RefSeq" id="WP_223904701.1">
    <property type="nucleotide sequence ID" value="NZ_AP024238.1"/>
</dbReference>
<dbReference type="Pfam" id="PF11828">
    <property type="entry name" value="DUF3348"/>
    <property type="match status" value="1"/>
</dbReference>
<evidence type="ECO:0000313" key="1">
    <source>
        <dbReference type="EMBL" id="BCO28786.1"/>
    </source>
</evidence>
<dbReference type="InterPro" id="IPR021783">
    <property type="entry name" value="DUF3348"/>
</dbReference>